<evidence type="ECO:0000256" key="10">
    <source>
        <dbReference type="ARBA" id="ARBA00062841"/>
    </source>
</evidence>
<dbReference type="SUPFAM" id="SSF82771">
    <property type="entry name" value="GIY-YIG endonuclease"/>
    <property type="match status" value="1"/>
</dbReference>
<feature type="domain" description="UvrC family homology region profile" evidence="17">
    <location>
        <begin position="275"/>
        <end position="500"/>
    </location>
</feature>
<feature type="region of interest" description="Disordered" evidence="14">
    <location>
        <begin position="1"/>
        <end position="24"/>
    </location>
</feature>
<dbReference type="InterPro" id="IPR038476">
    <property type="entry name" value="UvrC_RNase_H_dom_sf"/>
</dbReference>
<dbReference type="GO" id="GO:0009380">
    <property type="term" value="C:excinuclease repair complex"/>
    <property type="evidence" value="ECO:0007669"/>
    <property type="project" value="InterPro"/>
</dbReference>
<dbReference type="FunFam" id="3.30.420.340:FF:000001">
    <property type="entry name" value="UvrABC system protein C"/>
    <property type="match status" value="1"/>
</dbReference>
<feature type="domain" description="UVR" evidence="15">
    <location>
        <begin position="225"/>
        <end position="260"/>
    </location>
</feature>
<dbReference type="NCBIfam" id="NF001824">
    <property type="entry name" value="PRK00558.1-5"/>
    <property type="match status" value="1"/>
</dbReference>
<dbReference type="InterPro" id="IPR036876">
    <property type="entry name" value="UVR_dom_sf"/>
</dbReference>
<accession>A0A1H5VZ49</accession>
<comment type="subcellular location">
    <subcellularLocation>
        <location evidence="1 13">Cytoplasm</location>
    </subcellularLocation>
</comment>
<evidence type="ECO:0000256" key="8">
    <source>
        <dbReference type="ARBA" id="ARBA00059452"/>
    </source>
</evidence>
<dbReference type="GO" id="GO:0006289">
    <property type="term" value="P:nucleotide-excision repair"/>
    <property type="evidence" value="ECO:0007669"/>
    <property type="project" value="UniProtKB-UniRule"/>
</dbReference>
<dbReference type="InterPro" id="IPR047296">
    <property type="entry name" value="GIY-YIG_UvrC_Cho"/>
</dbReference>
<evidence type="ECO:0000313" key="19">
    <source>
        <dbReference type="Proteomes" id="UP000236745"/>
    </source>
</evidence>
<organism evidence="18 19">
    <name type="scientific">Marinobacterium lutimaris</name>
    <dbReference type="NCBI Taxonomy" id="568106"/>
    <lineage>
        <taxon>Bacteria</taxon>
        <taxon>Pseudomonadati</taxon>
        <taxon>Pseudomonadota</taxon>
        <taxon>Gammaproteobacteria</taxon>
        <taxon>Oceanospirillales</taxon>
        <taxon>Oceanospirillaceae</taxon>
        <taxon>Marinobacterium</taxon>
    </lineage>
</organism>
<evidence type="ECO:0000256" key="9">
    <source>
        <dbReference type="ARBA" id="ARBA00061531"/>
    </source>
</evidence>
<dbReference type="PROSITE" id="PS50164">
    <property type="entry name" value="GIY_YIG"/>
    <property type="match status" value="1"/>
</dbReference>
<dbReference type="PANTHER" id="PTHR30562">
    <property type="entry name" value="UVRC/OXIDOREDUCTASE"/>
    <property type="match status" value="1"/>
</dbReference>
<dbReference type="Pfam" id="PF01541">
    <property type="entry name" value="GIY-YIG"/>
    <property type="match status" value="1"/>
</dbReference>
<dbReference type="GO" id="GO:0005737">
    <property type="term" value="C:cytoplasm"/>
    <property type="evidence" value="ECO:0007669"/>
    <property type="project" value="UniProtKB-SubCell"/>
</dbReference>
<dbReference type="InterPro" id="IPR004791">
    <property type="entry name" value="UvrC"/>
</dbReference>
<dbReference type="Pfam" id="PF22920">
    <property type="entry name" value="UvrC_RNaseH"/>
    <property type="match status" value="1"/>
</dbReference>
<protein>
    <recommendedName>
        <fullName evidence="11 13">UvrABC system protein C</fullName>
        <shortName evidence="13">Protein UvrC</shortName>
    </recommendedName>
    <alternativeName>
        <fullName evidence="12 13">Excinuclease ABC subunit C</fullName>
    </alternativeName>
</protein>
<comment type="similarity">
    <text evidence="9 13">Belongs to the UvrC family.</text>
</comment>
<evidence type="ECO:0000256" key="5">
    <source>
        <dbReference type="ARBA" id="ARBA00022881"/>
    </source>
</evidence>
<comment type="function">
    <text evidence="8 13">The UvrABC repair system catalyzes the recognition and processing of DNA lesions. UvrC both incises the 5' and 3' sides of the lesion. The N-terminal half is responsible for the 3' incision and the C-terminal half is responsible for the 5' incision.</text>
</comment>
<evidence type="ECO:0000256" key="11">
    <source>
        <dbReference type="ARBA" id="ARBA00067419"/>
    </source>
</evidence>
<dbReference type="Gene3D" id="4.10.860.10">
    <property type="entry name" value="UVR domain"/>
    <property type="match status" value="1"/>
</dbReference>
<dbReference type="GO" id="GO:0009381">
    <property type="term" value="F:excinuclease ABC activity"/>
    <property type="evidence" value="ECO:0007669"/>
    <property type="project" value="UniProtKB-UniRule"/>
</dbReference>
<evidence type="ECO:0000259" key="16">
    <source>
        <dbReference type="PROSITE" id="PS50164"/>
    </source>
</evidence>
<keyword evidence="4 13" id="KW-0228">DNA excision</keyword>
<evidence type="ECO:0000256" key="1">
    <source>
        <dbReference type="ARBA" id="ARBA00004496"/>
    </source>
</evidence>
<dbReference type="Pfam" id="PF02151">
    <property type="entry name" value="UVR"/>
    <property type="match status" value="1"/>
</dbReference>
<dbReference type="FunFam" id="1.10.150.20:FF:000005">
    <property type="entry name" value="UvrABC system protein C"/>
    <property type="match status" value="1"/>
</dbReference>
<evidence type="ECO:0000256" key="6">
    <source>
        <dbReference type="ARBA" id="ARBA00023204"/>
    </source>
</evidence>
<comment type="subunit">
    <text evidence="10 13">Interacts with UvrB in an incision complex.</text>
</comment>
<dbReference type="Gene3D" id="3.30.420.340">
    <property type="entry name" value="UvrC, RNAse H endonuclease domain"/>
    <property type="match status" value="1"/>
</dbReference>
<dbReference type="EMBL" id="FNVQ01000001">
    <property type="protein sequence ID" value="SEF92151.1"/>
    <property type="molecule type" value="Genomic_DNA"/>
</dbReference>
<dbReference type="Pfam" id="PF08459">
    <property type="entry name" value="UvrC_RNaseH_dom"/>
    <property type="match status" value="1"/>
</dbReference>
<dbReference type="InterPro" id="IPR001943">
    <property type="entry name" value="UVR_dom"/>
</dbReference>
<dbReference type="CDD" id="cd10434">
    <property type="entry name" value="GIY-YIG_UvrC_Cho"/>
    <property type="match status" value="1"/>
</dbReference>
<dbReference type="InterPro" id="IPR001162">
    <property type="entry name" value="UvrC_RNase_H_dom"/>
</dbReference>
<evidence type="ECO:0000256" key="13">
    <source>
        <dbReference type="HAMAP-Rule" id="MF_00203"/>
    </source>
</evidence>
<dbReference type="PANTHER" id="PTHR30562:SF1">
    <property type="entry name" value="UVRABC SYSTEM PROTEIN C"/>
    <property type="match status" value="1"/>
</dbReference>
<evidence type="ECO:0000259" key="17">
    <source>
        <dbReference type="PROSITE" id="PS50165"/>
    </source>
</evidence>
<evidence type="ECO:0000256" key="7">
    <source>
        <dbReference type="ARBA" id="ARBA00023236"/>
    </source>
</evidence>
<dbReference type="GO" id="GO:0003677">
    <property type="term" value="F:DNA binding"/>
    <property type="evidence" value="ECO:0007669"/>
    <property type="project" value="UniProtKB-UniRule"/>
</dbReference>
<dbReference type="InterPro" id="IPR010994">
    <property type="entry name" value="RuvA_2-like"/>
</dbReference>
<dbReference type="AlphaFoldDB" id="A0A1H5VZ49"/>
<dbReference type="SUPFAM" id="SSF46600">
    <property type="entry name" value="C-terminal UvrC-binding domain of UvrB"/>
    <property type="match status" value="1"/>
</dbReference>
<proteinExistence type="inferred from homology"/>
<feature type="domain" description="GIY-YIG" evidence="16">
    <location>
        <begin position="37"/>
        <end position="115"/>
    </location>
</feature>
<keyword evidence="19" id="KW-1185">Reference proteome</keyword>
<keyword evidence="2 13" id="KW-0963">Cytoplasm</keyword>
<dbReference type="InterPro" id="IPR050066">
    <property type="entry name" value="UvrABC_protein_C"/>
</dbReference>
<dbReference type="FunFam" id="3.40.1440.10:FF:000001">
    <property type="entry name" value="UvrABC system protein C"/>
    <property type="match status" value="1"/>
</dbReference>
<dbReference type="Pfam" id="PF14520">
    <property type="entry name" value="HHH_5"/>
    <property type="match status" value="1"/>
</dbReference>
<evidence type="ECO:0000256" key="4">
    <source>
        <dbReference type="ARBA" id="ARBA00022769"/>
    </source>
</evidence>
<dbReference type="GO" id="GO:0009432">
    <property type="term" value="P:SOS response"/>
    <property type="evidence" value="ECO:0007669"/>
    <property type="project" value="UniProtKB-UniRule"/>
</dbReference>
<sequence>MSSNQEHSNLGQASQDQASSEQTGGFDSKAFLSRLTTRPGVYQMYAADDSILYVGKARNLKNRVSSYFRASGLTTKTIALVSRIARIEVTITNSETEALLLEQNLIKQQRPPYNILLRDDKSYPYILITDQETYPAVRFHRGAKKGKARYFGPFPSGAAVRESLNLMQKVFLIRQCDDSFFRNRSRPCLQYQIKRCSGPCVDMISPEDYQRDVRHATMFLEGRNQAVMDELAKQMDDAAMNLEFEKAAEIRDQIGRLRQVQEQQYISGMSGDADVLGCAIQAGGTVVHGLFVRQGRVIGSKVYHPRVSVEEGPADVLSAFIAQFYLGAGREIPDSLILSFELEDHDALEAALSAQRGRAVNITHKVRGERAGWQRLAQTNAEQQLASHLASKQSIHARYLALQDLLGLDHLPERLECFDISHSSGEATVASCVVFDRNGPLKSDYRTFNIEGITGGDDYAAMHQALTRRYTRLKKGEGKLPDLLVIDGGKGQVAQAMDVLASLQVTEVLVIGIAKGPTRKAGFEVLVSGETGEEQILESDSPALHLLQHIRDEAHRFAITGHRARRGKARKQSKLEGIPGIGPKRRRELLRHFGSVRDIEGASIEEIAKVSTISRALAEEIYAALHPDR</sequence>
<dbReference type="InterPro" id="IPR003583">
    <property type="entry name" value="Hlx-hairpin-Hlx_DNA-bd_motif"/>
</dbReference>
<evidence type="ECO:0000256" key="12">
    <source>
        <dbReference type="ARBA" id="ARBA00077138"/>
    </source>
</evidence>
<dbReference type="PROSITE" id="PS50165">
    <property type="entry name" value="UVRC"/>
    <property type="match status" value="1"/>
</dbReference>
<dbReference type="InterPro" id="IPR000305">
    <property type="entry name" value="GIY-YIG_endonuc"/>
</dbReference>
<keyword evidence="3 13" id="KW-0227">DNA damage</keyword>
<evidence type="ECO:0000256" key="2">
    <source>
        <dbReference type="ARBA" id="ARBA00022490"/>
    </source>
</evidence>
<dbReference type="Gene3D" id="3.40.1440.10">
    <property type="entry name" value="GIY-YIG endonuclease"/>
    <property type="match status" value="1"/>
</dbReference>
<reference evidence="18 19" key="1">
    <citation type="submission" date="2016-10" db="EMBL/GenBank/DDBJ databases">
        <authorList>
            <person name="de Groot N.N."/>
        </authorList>
    </citation>
    <scope>NUCLEOTIDE SEQUENCE [LARGE SCALE GENOMIC DNA]</scope>
    <source>
        <strain evidence="18 19">DSM 22012</strain>
    </source>
</reference>
<dbReference type="Gene3D" id="1.10.150.20">
    <property type="entry name" value="5' to 3' exonuclease, C-terminal subdomain"/>
    <property type="match status" value="1"/>
</dbReference>
<name>A0A1H5VZ49_9GAMM</name>
<evidence type="ECO:0000256" key="14">
    <source>
        <dbReference type="SAM" id="MobiDB-lite"/>
    </source>
</evidence>
<dbReference type="PROSITE" id="PS50151">
    <property type="entry name" value="UVR"/>
    <property type="match status" value="1"/>
</dbReference>
<keyword evidence="5 13" id="KW-0267">Excision nuclease</keyword>
<keyword evidence="7 13" id="KW-0742">SOS response</keyword>
<dbReference type="Proteomes" id="UP000236745">
    <property type="component" value="Unassembled WGS sequence"/>
</dbReference>
<dbReference type="SMART" id="SM00278">
    <property type="entry name" value="HhH1"/>
    <property type="match status" value="2"/>
</dbReference>
<gene>
    <name evidence="13" type="primary">uvrC</name>
    <name evidence="18" type="ORF">SAMN05444390_101883</name>
</gene>
<evidence type="ECO:0000256" key="3">
    <source>
        <dbReference type="ARBA" id="ARBA00022763"/>
    </source>
</evidence>
<keyword evidence="6 13" id="KW-0234">DNA repair</keyword>
<evidence type="ECO:0000313" key="18">
    <source>
        <dbReference type="EMBL" id="SEF92151.1"/>
    </source>
</evidence>
<dbReference type="SMART" id="SM00465">
    <property type="entry name" value="GIYc"/>
    <property type="match status" value="1"/>
</dbReference>
<dbReference type="InterPro" id="IPR035901">
    <property type="entry name" value="GIY-YIG_endonuc_sf"/>
</dbReference>
<evidence type="ECO:0000259" key="15">
    <source>
        <dbReference type="PROSITE" id="PS50151"/>
    </source>
</evidence>
<dbReference type="NCBIfam" id="TIGR00194">
    <property type="entry name" value="uvrC"/>
    <property type="match status" value="1"/>
</dbReference>
<dbReference type="HAMAP" id="MF_00203">
    <property type="entry name" value="UvrC"/>
    <property type="match status" value="1"/>
</dbReference>
<dbReference type="SUPFAM" id="SSF47781">
    <property type="entry name" value="RuvA domain 2-like"/>
    <property type="match status" value="1"/>
</dbReference>
<dbReference type="OrthoDB" id="9804933at2"/>